<reference evidence="7 8" key="1">
    <citation type="submission" date="2010-03" db="EMBL/GenBank/DDBJ databases">
        <title>The genome sequence of Gordonibacter pamelaeae 7-10-1-bT.</title>
        <authorList>
            <consortium name="metaHIT consortium -- http://www.metahit.eu/"/>
            <person name="Pajon A."/>
            <person name="Turner K."/>
            <person name="Parkhill J."/>
            <person name="Timmis K."/>
            <person name="Oxley A."/>
            <person name="Wurdemann D."/>
        </authorList>
    </citation>
    <scope>NUCLEOTIDE SEQUENCE [LARGE SCALE GENOMIC DNA]</scope>
    <source>
        <strain evidence="8">7-10-1-b</strain>
    </source>
</reference>
<dbReference type="Pfam" id="PF01568">
    <property type="entry name" value="Molydop_binding"/>
    <property type="match status" value="1"/>
</dbReference>
<dbReference type="CDD" id="cd02759">
    <property type="entry name" value="MopB_Acetylene-hydratase"/>
    <property type="match status" value="1"/>
</dbReference>
<evidence type="ECO:0000259" key="6">
    <source>
        <dbReference type="PROSITE" id="PS51669"/>
    </source>
</evidence>
<evidence type="ECO:0000256" key="4">
    <source>
        <dbReference type="ARBA" id="ARBA00023014"/>
    </source>
</evidence>
<evidence type="ECO:0000256" key="1">
    <source>
        <dbReference type="ARBA" id="ARBA00010312"/>
    </source>
</evidence>
<sequence length="813" mass="92476">MEYNNEYNLDLYPKKLHWKEGDLTATRTTMWSGPGCHEGCQVIFYTDDDGKLVKVEGDPNSPFNQGRLCMRCLELPELVNHEERLRYPMKRAGKRGEDKWERVSWDEAYDIIEEKVRAFQEKDGPESIISMIGTGRNVSQVIAHNQYANFGGPDLTLCFLSGDSCMLPRTALCYVVMGNQWVADMSQFRPDRYENDPEWQIPECIVIWGTNPVVCNSDAFLGHWIVEAMKRGSELVTIDPQLTWIASKSKYWLRLRPGTDAALALGMMNVIIGEDLVDHDFIDKWTYGFEALAERVKDYPVEKVAEICWVEPELIVEAARFYAKAHPSTIQWGLAVDMSKIGTPTAHAIACLAGITGNIDNPGGNILIDQACGLEFGYNSGIEYLKEGMVEKRLGNSKYNLKKYGFTASSQSDAILEACETGLDEKGDPRPVNMLWIQSSNPITNMGQDAPRIYRAMEKVPFICVVDLFKTPFIVACADLVLPCAMSNERDCIRVWFDPVRSLTKCSSFYEAKEDEQIMIDLGHRLAPESWPEWVKEPRDYMNWRLQVGNCGFTMEELENDHAGMIYNDFRYYKYEKGLLRPDGQPGFMTPTGRYEFYISLFDSWGVDALPFYEEPPTSPVSTPELAEEYPLVLTTGKRSFEFFHSEWRQANTTSRELHPVPYFDIHPDTAAKYGVAEGQWTWIENQMGKCRQVARFNDTLDPRVISTEHGWWFPEQEAAEPSLFGVFDCNPNNLIPMCENGPSGYGAPIKCGMAKVYPCTPDNMRPEDQPTYQVTATNGYTHGPSHKSDEPSFYDQNNKGETSWHKPANTAF</sequence>
<dbReference type="SMART" id="SM00926">
    <property type="entry name" value="Molybdop_Fe4S4"/>
    <property type="match status" value="1"/>
</dbReference>
<feature type="domain" description="4Fe-4S Mo/W bis-MGD-type" evidence="6">
    <location>
        <begin position="26"/>
        <end position="83"/>
    </location>
</feature>
<dbReference type="InterPro" id="IPR006963">
    <property type="entry name" value="Mopterin_OxRdtase_4Fe-4S_dom"/>
</dbReference>
<keyword evidence="2" id="KW-0479">Metal-binding</keyword>
<dbReference type="Proteomes" id="UP000008805">
    <property type="component" value="Chromosome"/>
</dbReference>
<dbReference type="SUPFAM" id="SSF53706">
    <property type="entry name" value="Formate dehydrogenase/DMSO reductase, domains 1-3"/>
    <property type="match status" value="1"/>
</dbReference>
<dbReference type="Pfam" id="PF04879">
    <property type="entry name" value="Molybdop_Fe4S4"/>
    <property type="match status" value="1"/>
</dbReference>
<dbReference type="EMBL" id="FP929047">
    <property type="protein sequence ID" value="CBL05180.1"/>
    <property type="molecule type" value="Genomic_DNA"/>
</dbReference>
<dbReference type="InterPro" id="IPR037949">
    <property type="entry name" value="MopB_CT_Acetylene-hydratase"/>
</dbReference>
<dbReference type="InterPro" id="IPR041930">
    <property type="entry name" value="Acetylene_hydratase"/>
</dbReference>
<evidence type="ECO:0000256" key="3">
    <source>
        <dbReference type="ARBA" id="ARBA00023004"/>
    </source>
</evidence>
<dbReference type="BioCyc" id="GPAM657308:GPA_RS16090-MONOMER"/>
<dbReference type="Gene3D" id="2.40.40.20">
    <property type="match status" value="1"/>
</dbReference>
<keyword evidence="4" id="KW-0411">Iron-sulfur</keyword>
<dbReference type="InterPro" id="IPR006656">
    <property type="entry name" value="Mopterin_OxRdtase"/>
</dbReference>
<name>D6EBT3_9ACTN</name>
<dbReference type="GO" id="GO:0018818">
    <property type="term" value="F:acetylene hydratase activity"/>
    <property type="evidence" value="ECO:0007669"/>
    <property type="project" value="InterPro"/>
</dbReference>
<dbReference type="GO" id="GO:0043546">
    <property type="term" value="F:molybdopterin cofactor binding"/>
    <property type="evidence" value="ECO:0007669"/>
    <property type="project" value="InterPro"/>
</dbReference>
<feature type="compositionally biased region" description="Polar residues" evidence="5">
    <location>
        <begin position="771"/>
        <end position="781"/>
    </location>
</feature>
<dbReference type="Gene3D" id="2.20.25.90">
    <property type="entry name" value="ADC-like domains"/>
    <property type="match status" value="1"/>
</dbReference>
<keyword evidence="3" id="KW-0408">Iron</keyword>
<dbReference type="InterPro" id="IPR009010">
    <property type="entry name" value="Asp_de-COase-like_dom_sf"/>
</dbReference>
<feature type="region of interest" description="Disordered" evidence="5">
    <location>
        <begin position="765"/>
        <end position="813"/>
    </location>
</feature>
<proteinExistence type="inferred from homology"/>
<evidence type="ECO:0000313" key="8">
    <source>
        <dbReference type="Proteomes" id="UP000008805"/>
    </source>
</evidence>
<dbReference type="PANTHER" id="PTHR43742">
    <property type="entry name" value="TRIMETHYLAMINE-N-OXIDE REDUCTASE"/>
    <property type="match status" value="1"/>
</dbReference>
<dbReference type="KEGG" id="gpa:GPA_34700"/>
<dbReference type="PROSITE" id="PS51669">
    <property type="entry name" value="4FE4S_MOW_BIS_MGD"/>
    <property type="match status" value="1"/>
</dbReference>
<evidence type="ECO:0000256" key="5">
    <source>
        <dbReference type="SAM" id="MobiDB-lite"/>
    </source>
</evidence>
<reference evidence="7 8" key="2">
    <citation type="submission" date="2010-03" db="EMBL/GenBank/DDBJ databases">
        <authorList>
            <person name="Pajon A."/>
        </authorList>
    </citation>
    <scope>NUCLEOTIDE SEQUENCE [LARGE SCALE GENOMIC DNA]</scope>
    <source>
        <strain evidence="8">7-10-1-b</strain>
    </source>
</reference>
<dbReference type="PATRIC" id="fig|657308.3.peg.2897"/>
<organism evidence="7 8">
    <name type="scientific">Gordonibacter pamelaeae 7-10-1-b</name>
    <dbReference type="NCBI Taxonomy" id="657308"/>
    <lineage>
        <taxon>Bacteria</taxon>
        <taxon>Bacillati</taxon>
        <taxon>Actinomycetota</taxon>
        <taxon>Coriobacteriia</taxon>
        <taxon>Eggerthellales</taxon>
        <taxon>Eggerthellaceae</taxon>
        <taxon>Gordonibacter</taxon>
    </lineage>
</organism>
<dbReference type="Gene3D" id="3.40.228.10">
    <property type="entry name" value="Dimethylsulfoxide Reductase, domain 2"/>
    <property type="match status" value="1"/>
</dbReference>
<evidence type="ECO:0000313" key="7">
    <source>
        <dbReference type="EMBL" id="CBL05180.1"/>
    </source>
</evidence>
<dbReference type="Pfam" id="PF00384">
    <property type="entry name" value="Molybdopterin"/>
    <property type="match status" value="1"/>
</dbReference>
<dbReference type="InterPro" id="IPR006657">
    <property type="entry name" value="MoPterin_dinucl-bd_dom"/>
</dbReference>
<dbReference type="AlphaFoldDB" id="D6EBT3"/>
<dbReference type="PANTHER" id="PTHR43742:SF6">
    <property type="entry name" value="OXIDOREDUCTASE YYAE-RELATED"/>
    <property type="match status" value="1"/>
</dbReference>
<gene>
    <name evidence="7" type="ORF">GPA_34700</name>
</gene>
<dbReference type="HOGENOM" id="CLU_000422_13_3_11"/>
<accession>D6EBT3</accession>
<dbReference type="Gene3D" id="3.40.50.740">
    <property type="match status" value="1"/>
</dbReference>
<dbReference type="InterPro" id="IPR050612">
    <property type="entry name" value="Prok_Mopterin_Oxidored"/>
</dbReference>
<dbReference type="RefSeq" id="WP_015540523.1">
    <property type="nucleotide sequence ID" value="NC_021021.1"/>
</dbReference>
<dbReference type="GO" id="GO:0046872">
    <property type="term" value="F:metal ion binding"/>
    <property type="evidence" value="ECO:0007669"/>
    <property type="project" value="UniProtKB-KW"/>
</dbReference>
<keyword evidence="8" id="KW-1185">Reference proteome</keyword>
<dbReference type="CDD" id="cd02781">
    <property type="entry name" value="MopB_CT_Acetylene-hydratase"/>
    <property type="match status" value="1"/>
</dbReference>
<protein>
    <submittedName>
        <fullName evidence="7">Anaerobic dehydrogenases, typically selenocysteine-containing</fullName>
    </submittedName>
</protein>
<evidence type="ECO:0000256" key="2">
    <source>
        <dbReference type="ARBA" id="ARBA00022723"/>
    </source>
</evidence>
<dbReference type="GO" id="GO:0051536">
    <property type="term" value="F:iron-sulfur cluster binding"/>
    <property type="evidence" value="ECO:0007669"/>
    <property type="project" value="UniProtKB-KW"/>
</dbReference>
<dbReference type="SUPFAM" id="SSF50692">
    <property type="entry name" value="ADC-like"/>
    <property type="match status" value="1"/>
</dbReference>
<dbReference type="GO" id="GO:0016491">
    <property type="term" value="F:oxidoreductase activity"/>
    <property type="evidence" value="ECO:0007669"/>
    <property type="project" value="InterPro"/>
</dbReference>
<comment type="similarity">
    <text evidence="1">Belongs to the prokaryotic molybdopterin-containing oxidoreductase family.</text>
</comment>